<evidence type="ECO:0000256" key="2">
    <source>
        <dbReference type="ARBA" id="ARBA00012417"/>
    </source>
</evidence>
<dbReference type="PANTHER" id="PTHR33568:SF3">
    <property type="entry name" value="DNA-DIRECTED DNA POLYMERASE"/>
    <property type="match status" value="1"/>
</dbReference>
<comment type="caution">
    <text evidence="10">The sequence shown here is derived from an EMBL/GenBank/DDBJ whole genome shotgun (WGS) entry which is preliminary data.</text>
</comment>
<accession>X1MCT0</accession>
<evidence type="ECO:0000259" key="9">
    <source>
        <dbReference type="Pfam" id="PF03175"/>
    </source>
</evidence>
<organism evidence="10">
    <name type="scientific">marine sediment metagenome</name>
    <dbReference type="NCBI Taxonomy" id="412755"/>
    <lineage>
        <taxon>unclassified sequences</taxon>
        <taxon>metagenomes</taxon>
        <taxon>ecological metagenomes</taxon>
    </lineage>
</organism>
<evidence type="ECO:0000256" key="6">
    <source>
        <dbReference type="ARBA" id="ARBA00022932"/>
    </source>
</evidence>
<dbReference type="Gene3D" id="3.90.1600.10">
    <property type="entry name" value="Palm domain of DNA polymerase"/>
    <property type="match status" value="1"/>
</dbReference>
<dbReference type="InterPro" id="IPR004868">
    <property type="entry name" value="DNA-dir_DNA_pol_B_mt/vir"/>
</dbReference>
<keyword evidence="4" id="KW-0548">Nucleotidyltransferase</keyword>
<reference evidence="10" key="1">
    <citation type="journal article" date="2014" name="Front. Microbiol.">
        <title>High frequency of phylogenetically diverse reductive dehalogenase-homologous genes in deep subseafloor sedimentary metagenomes.</title>
        <authorList>
            <person name="Kawai M."/>
            <person name="Futagami T."/>
            <person name="Toyoda A."/>
            <person name="Takaki Y."/>
            <person name="Nishi S."/>
            <person name="Hori S."/>
            <person name="Arai W."/>
            <person name="Tsubouchi T."/>
            <person name="Morono Y."/>
            <person name="Uchiyama I."/>
            <person name="Ito T."/>
            <person name="Fujiyama A."/>
            <person name="Inagaki F."/>
            <person name="Takami H."/>
        </authorList>
    </citation>
    <scope>NUCLEOTIDE SEQUENCE</scope>
    <source>
        <strain evidence="10">Expedition CK06-06</strain>
    </source>
</reference>
<gene>
    <name evidence="10" type="ORF">S06H3_09420</name>
</gene>
<dbReference type="AlphaFoldDB" id="X1MCT0"/>
<dbReference type="GO" id="GO:0006260">
    <property type="term" value="P:DNA replication"/>
    <property type="evidence" value="ECO:0007669"/>
    <property type="project" value="UniProtKB-KW"/>
</dbReference>
<dbReference type="Pfam" id="PF03175">
    <property type="entry name" value="DNA_pol_B_2"/>
    <property type="match status" value="1"/>
</dbReference>
<evidence type="ECO:0000313" key="10">
    <source>
        <dbReference type="EMBL" id="GAI15906.1"/>
    </source>
</evidence>
<feature type="non-terminal residue" evidence="10">
    <location>
        <position position="1"/>
    </location>
</feature>
<proteinExistence type="inferred from homology"/>
<dbReference type="Gene3D" id="1.10.287.690">
    <property type="entry name" value="Helix hairpin bin"/>
    <property type="match status" value="1"/>
</dbReference>
<protein>
    <recommendedName>
        <fullName evidence="2">DNA-directed DNA polymerase</fullName>
        <ecNumber evidence="2">2.7.7.7</ecNumber>
    </recommendedName>
</protein>
<evidence type="ECO:0000256" key="8">
    <source>
        <dbReference type="ARBA" id="ARBA00049244"/>
    </source>
</evidence>
<name>X1MCT0_9ZZZZ</name>
<keyword evidence="7" id="KW-0238">DNA-binding</keyword>
<sequence length="252" mass="29377">PLYEKDKLFAEYVNFFYSQRQQFELKNSSAYAYLCKLMLNSLYGKFGQKSEDWDYACDDPTRDYDWWQEYDMQKKKVFTYRCINHRVEVSTGYHEGFNSLVAISAEVTANARLMLWRLITTAGIDNVYYCDTDSLIVNVAGLERLEHLIDQKELGKLKIVSKTDNLSIHNLKDYSFGGKVRIKGISKDAQMIAYNTYRQYQSVGVKGGLHHQDINRVIWREVTKELSREYLKGEVLSDGRVKPLVLSNLVTR</sequence>
<evidence type="ECO:0000256" key="5">
    <source>
        <dbReference type="ARBA" id="ARBA00022705"/>
    </source>
</evidence>
<dbReference type="GO" id="GO:0003677">
    <property type="term" value="F:DNA binding"/>
    <property type="evidence" value="ECO:0007669"/>
    <property type="project" value="UniProtKB-KW"/>
</dbReference>
<evidence type="ECO:0000256" key="4">
    <source>
        <dbReference type="ARBA" id="ARBA00022695"/>
    </source>
</evidence>
<dbReference type="EMBL" id="BARV01004150">
    <property type="protein sequence ID" value="GAI15906.1"/>
    <property type="molecule type" value="Genomic_DNA"/>
</dbReference>
<feature type="domain" description="DNA-directed DNA polymerase family B mitochondria/virus" evidence="9">
    <location>
        <begin position="4"/>
        <end position="75"/>
    </location>
</feature>
<comment type="similarity">
    <text evidence="1">Belongs to the DNA polymerase type-B family.</text>
</comment>
<dbReference type="GO" id="GO:0003887">
    <property type="term" value="F:DNA-directed DNA polymerase activity"/>
    <property type="evidence" value="ECO:0007669"/>
    <property type="project" value="UniProtKB-KW"/>
</dbReference>
<dbReference type="EC" id="2.7.7.7" evidence="2"/>
<dbReference type="GO" id="GO:0000166">
    <property type="term" value="F:nucleotide binding"/>
    <property type="evidence" value="ECO:0007669"/>
    <property type="project" value="InterPro"/>
</dbReference>
<dbReference type="PROSITE" id="PS00116">
    <property type="entry name" value="DNA_POLYMERASE_B"/>
    <property type="match status" value="1"/>
</dbReference>
<evidence type="ECO:0000256" key="1">
    <source>
        <dbReference type="ARBA" id="ARBA00005755"/>
    </source>
</evidence>
<keyword evidence="6" id="KW-0239">DNA-directed DNA polymerase</keyword>
<dbReference type="InterPro" id="IPR043502">
    <property type="entry name" value="DNA/RNA_pol_sf"/>
</dbReference>
<dbReference type="SUPFAM" id="SSF56672">
    <property type="entry name" value="DNA/RNA polymerases"/>
    <property type="match status" value="1"/>
</dbReference>
<keyword evidence="3" id="KW-0808">Transferase</keyword>
<evidence type="ECO:0000256" key="7">
    <source>
        <dbReference type="ARBA" id="ARBA00023125"/>
    </source>
</evidence>
<comment type="catalytic activity">
    <reaction evidence="8">
        <text>DNA(n) + a 2'-deoxyribonucleoside 5'-triphosphate = DNA(n+1) + diphosphate</text>
        <dbReference type="Rhea" id="RHEA:22508"/>
        <dbReference type="Rhea" id="RHEA-COMP:17339"/>
        <dbReference type="Rhea" id="RHEA-COMP:17340"/>
        <dbReference type="ChEBI" id="CHEBI:33019"/>
        <dbReference type="ChEBI" id="CHEBI:61560"/>
        <dbReference type="ChEBI" id="CHEBI:173112"/>
        <dbReference type="EC" id="2.7.7.7"/>
    </reaction>
</comment>
<keyword evidence="5" id="KW-0235">DNA replication</keyword>
<evidence type="ECO:0000256" key="3">
    <source>
        <dbReference type="ARBA" id="ARBA00022679"/>
    </source>
</evidence>
<dbReference type="InterPro" id="IPR023211">
    <property type="entry name" value="DNA_pol_palm_dom_sf"/>
</dbReference>
<dbReference type="PANTHER" id="PTHR33568">
    <property type="entry name" value="DNA POLYMERASE"/>
    <property type="match status" value="1"/>
</dbReference>
<dbReference type="InterPro" id="IPR017964">
    <property type="entry name" value="DNA-dir_DNA_pol_B_CS"/>
</dbReference>